<dbReference type="OrthoDB" id="125060at2759"/>
<reference evidence="2" key="1">
    <citation type="submission" date="2017-03" db="EMBL/GenBank/DDBJ databases">
        <title>Phytopthora megakarya and P. palmivora, two closely related causual agents of cacao black pod achieved similar genome size and gene model numbers by different mechanisms.</title>
        <authorList>
            <person name="Ali S."/>
            <person name="Shao J."/>
            <person name="Larry D.J."/>
            <person name="Kronmiller B."/>
            <person name="Shen D."/>
            <person name="Strem M.D."/>
            <person name="Melnick R.L."/>
            <person name="Guiltinan M.J."/>
            <person name="Tyler B.M."/>
            <person name="Meinhardt L.W."/>
            <person name="Bailey B.A."/>
        </authorList>
    </citation>
    <scope>NUCLEOTIDE SEQUENCE [LARGE SCALE GENOMIC DNA]</scope>
    <source>
        <strain evidence="2">zdho120</strain>
    </source>
</reference>
<keyword evidence="2" id="KW-1185">Reference proteome</keyword>
<accession>A0A225WKA6</accession>
<comment type="caution">
    <text evidence="1">The sequence shown here is derived from an EMBL/GenBank/DDBJ whole genome shotgun (WGS) entry which is preliminary data.</text>
</comment>
<sequence>MDAEMAALKAKGVLRQIPHSKLPGGQQTIKSISTRIYCEVPTTRCSSWRQAAFDISFTDTFSPVVSMATFWTFVAVSNMPSLEIYQGDINTAYLNAAIGIKQYL</sequence>
<dbReference type="AlphaFoldDB" id="A0A225WKA6"/>
<dbReference type="Proteomes" id="UP000198211">
    <property type="component" value="Unassembled WGS sequence"/>
</dbReference>
<evidence type="ECO:0000313" key="1">
    <source>
        <dbReference type="EMBL" id="OWZ18156.1"/>
    </source>
</evidence>
<protein>
    <submittedName>
        <fullName evidence="1">Copia type Polyprotein</fullName>
    </submittedName>
</protein>
<organism evidence="1 2">
    <name type="scientific">Phytophthora megakarya</name>
    <dbReference type="NCBI Taxonomy" id="4795"/>
    <lineage>
        <taxon>Eukaryota</taxon>
        <taxon>Sar</taxon>
        <taxon>Stramenopiles</taxon>
        <taxon>Oomycota</taxon>
        <taxon>Peronosporomycetes</taxon>
        <taxon>Peronosporales</taxon>
        <taxon>Peronosporaceae</taxon>
        <taxon>Phytophthora</taxon>
    </lineage>
</organism>
<evidence type="ECO:0000313" key="2">
    <source>
        <dbReference type="Proteomes" id="UP000198211"/>
    </source>
</evidence>
<proteinExistence type="predicted"/>
<gene>
    <name evidence="1" type="ORF">PHMEG_0007796</name>
</gene>
<dbReference type="EMBL" id="NBNE01000633">
    <property type="protein sequence ID" value="OWZ18156.1"/>
    <property type="molecule type" value="Genomic_DNA"/>
</dbReference>
<name>A0A225WKA6_9STRA</name>